<dbReference type="GO" id="GO:0005681">
    <property type="term" value="C:spliceosomal complex"/>
    <property type="evidence" value="ECO:0007669"/>
    <property type="project" value="TreeGrafter"/>
</dbReference>
<comment type="similarity">
    <text evidence="2">Belongs to the BUD31 (G10) family.</text>
</comment>
<dbReference type="KEGG" id="vnx:VNE69_02274"/>
<dbReference type="RefSeq" id="XP_065328900.1">
    <property type="nucleotide sequence ID" value="XM_065472828.1"/>
</dbReference>
<name>A0AAX4J9Y2_9MICR</name>
<dbReference type="AlphaFoldDB" id="A0AAX4J9Y2"/>
<dbReference type="InterPro" id="IPR001748">
    <property type="entry name" value="BUD31"/>
</dbReference>
<reference evidence="4" key="1">
    <citation type="journal article" date="2024" name="BMC Genomics">
        <title>Functional annotation of a divergent genome using sequence and structure-based similarity.</title>
        <authorList>
            <person name="Svedberg D."/>
            <person name="Winiger R.R."/>
            <person name="Berg A."/>
            <person name="Sharma H."/>
            <person name="Tellgren-Roth C."/>
            <person name="Debrunner-Vossbrinck B.A."/>
            <person name="Vossbrinck C.R."/>
            <person name="Barandun J."/>
        </authorList>
    </citation>
    <scope>NUCLEOTIDE SEQUENCE</scope>
    <source>
        <strain evidence="4">Illinois isolate</strain>
    </source>
</reference>
<evidence type="ECO:0000313" key="4">
    <source>
        <dbReference type="EMBL" id="WUR02755.1"/>
    </source>
</evidence>
<sequence>MDELIDFLREINEEMRKEGANIFKLHYERNRKISDMLKNKTLSMAHYKKLISHNLADKNLIDKWATPGYEKLCCLRCAQPRVHKYNTVCKCRIPEKYKDKEFHCKNCQCTGCGSY</sequence>
<proteinExistence type="inferred from homology"/>
<evidence type="ECO:0000256" key="2">
    <source>
        <dbReference type="ARBA" id="ARBA00005287"/>
    </source>
</evidence>
<keyword evidence="5" id="KW-1185">Reference proteome</keyword>
<dbReference type="PANTHER" id="PTHR19411:SF0">
    <property type="entry name" value="PROTEIN BUD31 HOMOLOG"/>
    <property type="match status" value="1"/>
</dbReference>
<dbReference type="EMBL" id="CP142727">
    <property type="protein sequence ID" value="WUR02755.1"/>
    <property type="molecule type" value="Genomic_DNA"/>
</dbReference>
<protein>
    <submittedName>
        <fullName evidence="4">Pre-mRNA-splicing factor (BUD31)</fullName>
    </submittedName>
</protein>
<keyword evidence="3" id="KW-0539">Nucleus</keyword>
<dbReference type="PRINTS" id="PR00322">
    <property type="entry name" value="G10"/>
</dbReference>
<gene>
    <name evidence="4" type="ORF">VNE69_02274</name>
</gene>
<evidence type="ECO:0000256" key="1">
    <source>
        <dbReference type="ARBA" id="ARBA00004123"/>
    </source>
</evidence>
<dbReference type="GO" id="GO:0000398">
    <property type="term" value="P:mRNA splicing, via spliceosome"/>
    <property type="evidence" value="ECO:0007669"/>
    <property type="project" value="TreeGrafter"/>
</dbReference>
<dbReference type="GeneID" id="90540564"/>
<evidence type="ECO:0000313" key="5">
    <source>
        <dbReference type="Proteomes" id="UP001334084"/>
    </source>
</evidence>
<dbReference type="Proteomes" id="UP001334084">
    <property type="component" value="Chromosome 2"/>
</dbReference>
<organism evidence="4 5">
    <name type="scientific">Vairimorpha necatrix</name>
    <dbReference type="NCBI Taxonomy" id="6039"/>
    <lineage>
        <taxon>Eukaryota</taxon>
        <taxon>Fungi</taxon>
        <taxon>Fungi incertae sedis</taxon>
        <taxon>Microsporidia</taxon>
        <taxon>Nosematidae</taxon>
        <taxon>Vairimorpha</taxon>
    </lineage>
</organism>
<evidence type="ECO:0000256" key="3">
    <source>
        <dbReference type="ARBA" id="ARBA00023242"/>
    </source>
</evidence>
<dbReference type="Pfam" id="PF01125">
    <property type="entry name" value="BUD31"/>
    <property type="match status" value="1"/>
</dbReference>
<accession>A0AAX4J9Y2</accession>
<comment type="subcellular location">
    <subcellularLocation>
        <location evidence="1">Nucleus</location>
    </subcellularLocation>
</comment>
<dbReference type="PANTHER" id="PTHR19411">
    <property type="entry name" value="PROTEIN BUD31-RELATED"/>
    <property type="match status" value="1"/>
</dbReference>